<evidence type="ECO:0000256" key="1">
    <source>
        <dbReference type="ARBA" id="ARBA00008668"/>
    </source>
</evidence>
<dbReference type="PANTHER" id="PTHR43695:SF1">
    <property type="entry name" value="RHAMNOGALACTURONAN ACETYLESTERASE"/>
    <property type="match status" value="1"/>
</dbReference>
<comment type="caution">
    <text evidence="5">The sequence shown here is derived from an EMBL/GenBank/DDBJ whole genome shotgun (WGS) entry which is preliminary data.</text>
</comment>
<keyword evidence="2" id="KW-0378">Hydrolase</keyword>
<keyword evidence="6" id="KW-1185">Reference proteome</keyword>
<dbReference type="GO" id="GO:0016788">
    <property type="term" value="F:hydrolase activity, acting on ester bonds"/>
    <property type="evidence" value="ECO:0007669"/>
    <property type="project" value="InterPro"/>
</dbReference>
<feature type="signal peptide" evidence="3">
    <location>
        <begin position="1"/>
        <end position="28"/>
    </location>
</feature>
<organism evidence="5 6">
    <name type="scientific">Dyadobacter psychrotolerans</name>
    <dbReference type="NCBI Taxonomy" id="2541721"/>
    <lineage>
        <taxon>Bacteria</taxon>
        <taxon>Pseudomonadati</taxon>
        <taxon>Bacteroidota</taxon>
        <taxon>Cytophagia</taxon>
        <taxon>Cytophagales</taxon>
        <taxon>Spirosomataceae</taxon>
        <taxon>Dyadobacter</taxon>
    </lineage>
</organism>
<evidence type="ECO:0000313" key="5">
    <source>
        <dbReference type="EMBL" id="TDE16629.1"/>
    </source>
</evidence>
<sequence>MIVLFNCCKKSRRFLLACLITGSHFALAQSHKFDFGTGKVEKGYVQVTPEMLYSAAKGFGFLPGTVVRSVNGKGKNNLQSDYVTADSAFFFSVKIPEGNYDVKLITGDENGTSETTMKVECRRLMLENINTKTGEFATSVFTANVRTPQINASEKITLKPREFDYLHWDDQLTFEFTGKQPKICALEITRNETAKTIFLAGNSTVVDQAIEPFASWGQMIPRFFQSKSVVVANYAESGESLRSFFGAKRSSKILSQMKKGDYLFIEFAHNDQKQKDLLPFVGYKALLEKFINEARAKGGIPVLVTSMHRRSFDSTGHIINTLGDFPEAMRQTAKEQNVGLIDLNAMSKILWEAMGEENSKKAFVHFAANSFPGQKEAFKDNTHFTNYGAYQLAKCIIEGIKKTGSDLASYLLPGLPAYYPAHPDSYSDFNFPLSPLVKTVKPDGN</sequence>
<evidence type="ECO:0000256" key="2">
    <source>
        <dbReference type="ARBA" id="ARBA00022801"/>
    </source>
</evidence>
<dbReference type="Proteomes" id="UP000294850">
    <property type="component" value="Unassembled WGS sequence"/>
</dbReference>
<feature type="domain" description="Beta-agarase/YXIM esterase-like galactose-binding" evidence="4">
    <location>
        <begin position="31"/>
        <end position="149"/>
    </location>
</feature>
<accession>A0A4R5DQR8</accession>
<evidence type="ECO:0000313" key="6">
    <source>
        <dbReference type="Proteomes" id="UP000294850"/>
    </source>
</evidence>
<keyword evidence="3" id="KW-0732">Signal</keyword>
<reference evidence="5 6" key="1">
    <citation type="submission" date="2019-03" db="EMBL/GenBank/DDBJ databases">
        <title>Dyadobacter AR-3-6 sp. nov., isolated from arctic soil.</title>
        <authorList>
            <person name="Chaudhary D.K."/>
        </authorList>
    </citation>
    <scope>NUCLEOTIDE SEQUENCE [LARGE SCALE GENOMIC DNA]</scope>
    <source>
        <strain evidence="5 6">AR-3-6</strain>
    </source>
</reference>
<dbReference type="InterPro" id="IPR001087">
    <property type="entry name" value="GDSL"/>
</dbReference>
<comment type="similarity">
    <text evidence="1">Belongs to the 'GDSL' lipolytic enzyme family.</text>
</comment>
<dbReference type="Pfam" id="PF21254">
    <property type="entry name" value="AGA-YXIM_GBD"/>
    <property type="match status" value="1"/>
</dbReference>
<dbReference type="OrthoDB" id="9807041at2"/>
<feature type="chain" id="PRO_5020289135" evidence="3">
    <location>
        <begin position="29"/>
        <end position="445"/>
    </location>
</feature>
<dbReference type="SUPFAM" id="SSF49785">
    <property type="entry name" value="Galactose-binding domain-like"/>
    <property type="match status" value="1"/>
</dbReference>
<proteinExistence type="inferred from homology"/>
<gene>
    <name evidence="5" type="ORF">E0F88_10380</name>
</gene>
<dbReference type="Pfam" id="PF00657">
    <property type="entry name" value="Lipase_GDSL"/>
    <property type="match status" value="1"/>
</dbReference>
<evidence type="ECO:0000259" key="4">
    <source>
        <dbReference type="Pfam" id="PF21254"/>
    </source>
</evidence>
<protein>
    <submittedName>
        <fullName evidence="5">Rhamnogalacturonan acetylesterase</fullName>
    </submittedName>
</protein>
<dbReference type="EMBL" id="SMFL01000003">
    <property type="protein sequence ID" value="TDE16629.1"/>
    <property type="molecule type" value="Genomic_DNA"/>
</dbReference>
<dbReference type="RefSeq" id="WP_131958161.1">
    <property type="nucleotide sequence ID" value="NZ_SMFL01000003.1"/>
</dbReference>
<name>A0A4R5DQR8_9BACT</name>
<dbReference type="SUPFAM" id="SSF52266">
    <property type="entry name" value="SGNH hydrolase"/>
    <property type="match status" value="1"/>
</dbReference>
<dbReference type="PANTHER" id="PTHR43695">
    <property type="entry name" value="PUTATIVE (AFU_ORTHOLOGUE AFUA_2G17250)-RELATED"/>
    <property type="match status" value="1"/>
</dbReference>
<dbReference type="AlphaFoldDB" id="A0A4R5DQR8"/>
<evidence type="ECO:0000256" key="3">
    <source>
        <dbReference type="SAM" id="SignalP"/>
    </source>
</evidence>
<dbReference type="Gene3D" id="3.40.50.1110">
    <property type="entry name" value="SGNH hydrolase"/>
    <property type="match status" value="1"/>
</dbReference>
<dbReference type="CDD" id="cd01821">
    <property type="entry name" value="Rhamnogalacturan_acetylesterase_like"/>
    <property type="match status" value="1"/>
</dbReference>
<dbReference type="Gene3D" id="2.60.120.430">
    <property type="entry name" value="Galactose-binding lectin"/>
    <property type="match status" value="1"/>
</dbReference>
<dbReference type="InterPro" id="IPR008979">
    <property type="entry name" value="Galactose-bd-like_sf"/>
</dbReference>
<dbReference type="InterPro" id="IPR049033">
    <property type="entry name" value="AGA-YXIM_GBD"/>
</dbReference>
<dbReference type="InterPro" id="IPR036514">
    <property type="entry name" value="SGNH_hydro_sf"/>
</dbReference>
<dbReference type="InterPro" id="IPR037459">
    <property type="entry name" value="RhgT-like"/>
</dbReference>